<feature type="active site" evidence="7">
    <location>
        <position position="91"/>
    </location>
</feature>
<dbReference type="EC" id="2.1.1.37" evidence="1"/>
<dbReference type="InterPro" id="IPR001525">
    <property type="entry name" value="C5_MeTfrase"/>
</dbReference>
<evidence type="ECO:0000313" key="10">
    <source>
        <dbReference type="EMBL" id="ALO16791.1"/>
    </source>
</evidence>
<dbReference type="PROSITE" id="PS51679">
    <property type="entry name" value="SAM_MT_C5"/>
    <property type="match status" value="1"/>
</dbReference>
<protein>
    <recommendedName>
        <fullName evidence="1">DNA (cytosine-5-)-methyltransferase</fullName>
        <ecNumber evidence="1">2.1.1.37</ecNumber>
    </recommendedName>
</protein>
<dbReference type="Pfam" id="PF00145">
    <property type="entry name" value="DNA_methylase"/>
    <property type="match status" value="1"/>
</dbReference>
<dbReference type="PRINTS" id="PR00105">
    <property type="entry name" value="C5METTRFRASE"/>
</dbReference>
<dbReference type="PANTHER" id="PTHR10629:SF52">
    <property type="entry name" value="DNA (CYTOSINE-5)-METHYLTRANSFERASE 1"/>
    <property type="match status" value="1"/>
</dbReference>
<dbReference type="Proteomes" id="UP000064893">
    <property type="component" value="Chromosome"/>
</dbReference>
<dbReference type="NCBIfam" id="TIGR00675">
    <property type="entry name" value="dcm"/>
    <property type="match status" value="1"/>
</dbReference>
<dbReference type="AlphaFoldDB" id="A0A0S2I3J1"/>
<dbReference type="PATRIC" id="fig|1307839.3.peg.3340"/>
<dbReference type="GO" id="GO:0003886">
    <property type="term" value="F:DNA (cytosine-5-)-methyltransferase activity"/>
    <property type="evidence" value="ECO:0007669"/>
    <property type="project" value="UniProtKB-EC"/>
</dbReference>
<keyword evidence="3 7" id="KW-0808">Transferase</keyword>
<keyword evidence="5" id="KW-0680">Restriction system</keyword>
<evidence type="ECO:0000256" key="9">
    <source>
        <dbReference type="SAM" id="MobiDB-lite"/>
    </source>
</evidence>
<dbReference type="REBASE" id="131155">
    <property type="entry name" value="M.BspD4ORF3176P"/>
</dbReference>
<accession>A0A0S2I3J1</accession>
<sequence length="390" mass="44564">MKHNNQENKIPLLSFFSGGGFLDMGFEKAGFEVAFSNEIDEDFARFYNEGMSSWSGEKREVSAICDIDEASTKEIEGRLKGRFGIIGGPPCQDFSIQGSKNGFDGLRGTLTYHYYERIMDLQPDFFLMENVPGLVLLKKTKKAFNAILDLFREEYLISTERLNALHYGVPQNRERLFVFGVKKSLVKDTSLYTLNDLWFNWPVPSYPKAETSYNWGEPKGRGLEIKGKKLPEPPLELCIGDLLISNNEKRTIPNANEFFKLKKLSKIRKIVEGDTYRPSFKRLHRKKYSPTACYGNNEVHLHPVYNRRLSVREALRIQGVPDSYIISTQGKLSKKFKMIGNGVPVPLAHQIALSIKKFLSELEHYKPKMNGHLVKGKTKPSDVKNSVEEH</sequence>
<comment type="catalytic activity">
    <reaction evidence="6">
        <text>a 2'-deoxycytidine in DNA + S-adenosyl-L-methionine = a 5-methyl-2'-deoxycytidine in DNA + S-adenosyl-L-homocysteine + H(+)</text>
        <dbReference type="Rhea" id="RHEA:13681"/>
        <dbReference type="Rhea" id="RHEA-COMP:11369"/>
        <dbReference type="Rhea" id="RHEA-COMP:11370"/>
        <dbReference type="ChEBI" id="CHEBI:15378"/>
        <dbReference type="ChEBI" id="CHEBI:57856"/>
        <dbReference type="ChEBI" id="CHEBI:59789"/>
        <dbReference type="ChEBI" id="CHEBI:85452"/>
        <dbReference type="ChEBI" id="CHEBI:85454"/>
        <dbReference type="EC" id="2.1.1.37"/>
    </reaction>
</comment>
<dbReference type="OrthoDB" id="32195at2"/>
<evidence type="ECO:0000313" key="11">
    <source>
        <dbReference type="Proteomes" id="UP000064893"/>
    </source>
</evidence>
<keyword evidence="2 7" id="KW-0489">Methyltransferase</keyword>
<comment type="similarity">
    <text evidence="7 8">Belongs to the class I-like SAM-binding methyltransferase superfamily. C5-methyltransferase family.</text>
</comment>
<dbReference type="EMBL" id="CP013118">
    <property type="protein sequence ID" value="ALO16791.1"/>
    <property type="molecule type" value="Genomic_DNA"/>
</dbReference>
<keyword evidence="11" id="KW-1185">Reference proteome</keyword>
<evidence type="ECO:0000256" key="3">
    <source>
        <dbReference type="ARBA" id="ARBA00022679"/>
    </source>
</evidence>
<evidence type="ECO:0000256" key="8">
    <source>
        <dbReference type="RuleBase" id="RU000416"/>
    </source>
</evidence>
<evidence type="ECO:0000256" key="7">
    <source>
        <dbReference type="PROSITE-ProRule" id="PRU01016"/>
    </source>
</evidence>
<dbReference type="GO" id="GO:0032259">
    <property type="term" value="P:methylation"/>
    <property type="evidence" value="ECO:0007669"/>
    <property type="project" value="UniProtKB-KW"/>
</dbReference>
<dbReference type="InterPro" id="IPR029063">
    <property type="entry name" value="SAM-dependent_MTases_sf"/>
</dbReference>
<dbReference type="SUPFAM" id="SSF53335">
    <property type="entry name" value="S-adenosyl-L-methionine-dependent methyltransferases"/>
    <property type="match status" value="1"/>
</dbReference>
<feature type="region of interest" description="Disordered" evidence="9">
    <location>
        <begin position="370"/>
        <end position="390"/>
    </location>
</feature>
<proteinExistence type="inferred from homology"/>
<evidence type="ECO:0000256" key="6">
    <source>
        <dbReference type="ARBA" id="ARBA00047422"/>
    </source>
</evidence>
<keyword evidence="4 7" id="KW-0949">S-adenosyl-L-methionine</keyword>
<organism evidence="10 11">
    <name type="scientific">Salinivirga cyanobacteriivorans</name>
    <dbReference type="NCBI Taxonomy" id="1307839"/>
    <lineage>
        <taxon>Bacteria</taxon>
        <taxon>Pseudomonadati</taxon>
        <taxon>Bacteroidota</taxon>
        <taxon>Bacteroidia</taxon>
        <taxon>Bacteroidales</taxon>
        <taxon>Salinivirgaceae</taxon>
        <taxon>Salinivirga</taxon>
    </lineage>
</organism>
<gene>
    <name evidence="10" type="primary">haeIIIM</name>
    <name evidence="10" type="ORF">L21SP5_03176</name>
</gene>
<dbReference type="Gene3D" id="3.90.120.10">
    <property type="entry name" value="DNA Methylase, subunit A, domain 2"/>
    <property type="match status" value="1"/>
</dbReference>
<evidence type="ECO:0000256" key="1">
    <source>
        <dbReference type="ARBA" id="ARBA00011975"/>
    </source>
</evidence>
<dbReference type="STRING" id="1307839.L21SP5_03176"/>
<evidence type="ECO:0000256" key="5">
    <source>
        <dbReference type="ARBA" id="ARBA00022747"/>
    </source>
</evidence>
<reference evidence="10 11" key="1">
    <citation type="submission" date="2015-11" db="EMBL/GenBank/DDBJ databases">
        <title>Description and complete genome sequence of a novel strain predominating in hypersaline microbial mats and representing a new family of the Bacteriodetes phylum.</title>
        <authorList>
            <person name="Spring S."/>
            <person name="Bunk B."/>
            <person name="Sproer C."/>
            <person name="Klenk H.-P."/>
        </authorList>
    </citation>
    <scope>NUCLEOTIDE SEQUENCE [LARGE SCALE GENOMIC DNA]</scope>
    <source>
        <strain evidence="10 11">L21-Spi-D4</strain>
    </source>
</reference>
<evidence type="ECO:0000256" key="4">
    <source>
        <dbReference type="ARBA" id="ARBA00022691"/>
    </source>
</evidence>
<name>A0A0S2I3J1_9BACT</name>
<dbReference type="RefSeq" id="WP_057954142.1">
    <property type="nucleotide sequence ID" value="NZ_CP013118.1"/>
</dbReference>
<dbReference type="InterPro" id="IPR050390">
    <property type="entry name" value="C5-Methyltransferase"/>
</dbReference>
<dbReference type="KEGG" id="blq:L21SP5_03176"/>
<dbReference type="GO" id="GO:0009307">
    <property type="term" value="P:DNA restriction-modification system"/>
    <property type="evidence" value="ECO:0007669"/>
    <property type="project" value="UniProtKB-KW"/>
</dbReference>
<dbReference type="PANTHER" id="PTHR10629">
    <property type="entry name" value="CYTOSINE-SPECIFIC METHYLTRANSFERASE"/>
    <property type="match status" value="1"/>
</dbReference>
<feature type="compositionally biased region" description="Basic and acidic residues" evidence="9">
    <location>
        <begin position="379"/>
        <end position="390"/>
    </location>
</feature>
<dbReference type="Gene3D" id="3.40.50.150">
    <property type="entry name" value="Vaccinia Virus protein VP39"/>
    <property type="match status" value="1"/>
</dbReference>
<evidence type="ECO:0000256" key="2">
    <source>
        <dbReference type="ARBA" id="ARBA00022603"/>
    </source>
</evidence>